<evidence type="ECO:0000313" key="4">
    <source>
        <dbReference type="Proteomes" id="UP000736373"/>
    </source>
</evidence>
<dbReference type="Pfam" id="PF18288">
    <property type="entry name" value="FAA_hydro_N_2"/>
    <property type="match status" value="1"/>
</dbReference>
<keyword evidence="4" id="KW-1185">Reference proteome</keyword>
<dbReference type="Proteomes" id="UP000736373">
    <property type="component" value="Unassembled WGS sequence"/>
</dbReference>
<dbReference type="Pfam" id="PF01557">
    <property type="entry name" value="FAA_hydrolase"/>
    <property type="match status" value="1"/>
</dbReference>
<feature type="domain" description="Fumarylacetoacetase N-terminal" evidence="2">
    <location>
        <begin position="1"/>
        <end position="78"/>
    </location>
</feature>
<dbReference type="PANTHER" id="PTHR43211">
    <property type="entry name" value="FUMARYLACETOACETATE HYDROLASE"/>
    <property type="match status" value="1"/>
</dbReference>
<protein>
    <submittedName>
        <fullName evidence="3">Fumarylacetoacetate hydrolase family protein</fullName>
    </submittedName>
</protein>
<feature type="domain" description="Fumarylacetoacetase-like C-terminal" evidence="1">
    <location>
        <begin position="84"/>
        <end position="321"/>
    </location>
</feature>
<dbReference type="InterPro" id="IPR036663">
    <property type="entry name" value="Fumarylacetoacetase_C_sf"/>
</dbReference>
<dbReference type="InterPro" id="IPR041072">
    <property type="entry name" value="FAA_hydro_N"/>
</dbReference>
<evidence type="ECO:0000259" key="1">
    <source>
        <dbReference type="Pfam" id="PF01557"/>
    </source>
</evidence>
<evidence type="ECO:0000259" key="2">
    <source>
        <dbReference type="Pfam" id="PF18288"/>
    </source>
</evidence>
<organism evidence="3 4">
    <name type="scientific">Paraburkholderia podalyriae</name>
    <dbReference type="NCBI Taxonomy" id="1938811"/>
    <lineage>
        <taxon>Bacteria</taxon>
        <taxon>Pseudomonadati</taxon>
        <taxon>Pseudomonadota</taxon>
        <taxon>Betaproteobacteria</taxon>
        <taxon>Burkholderiales</taxon>
        <taxon>Burkholderiaceae</taxon>
        <taxon>Paraburkholderia</taxon>
    </lineage>
</organism>
<dbReference type="SUPFAM" id="SSF56529">
    <property type="entry name" value="FAH"/>
    <property type="match status" value="1"/>
</dbReference>
<sequence length="328" mass="35609">MKLASLKNSTRDGALIVVSRNLKRAVSAGEIAPTLQAAIDNWQDAEPRLQALSEALNAGNVVNSFDFDARNVDSPLPRAYQWLDASAYLSHVELVRKARGAEMPKSFLEDPLMYQGSSDYFTGPQDPVIVGSEDWGVDLEAEVAIITDDVPMLTTPVDARTHIKLLMLVNDISLRHIIPAELNKGFGFLNGKGVTAFSPVAVTPDELGAQWDGAKVDLPLTVHINGEKLGDPLAGVDMYFDFPRLVSHATATRALGAGTVIGSGTISNHDRGRGFCCISEKRALETVAHGEPRTSFFRFGDRVRVEMFDNQGASVFGAIDQPVQKYAR</sequence>
<accession>A0ABR7Q175</accession>
<dbReference type="GO" id="GO:0016787">
    <property type="term" value="F:hydrolase activity"/>
    <property type="evidence" value="ECO:0007669"/>
    <property type="project" value="UniProtKB-KW"/>
</dbReference>
<dbReference type="RefSeq" id="WP_187639145.1">
    <property type="nucleotide sequence ID" value="NZ_VZQQ01000090.1"/>
</dbReference>
<dbReference type="EMBL" id="VZQQ01000090">
    <property type="protein sequence ID" value="MBC8752274.1"/>
    <property type="molecule type" value="Genomic_DNA"/>
</dbReference>
<dbReference type="Gene3D" id="3.90.850.10">
    <property type="entry name" value="Fumarylacetoacetase-like, C-terminal domain"/>
    <property type="match status" value="1"/>
</dbReference>
<dbReference type="PANTHER" id="PTHR43211:SF1">
    <property type="entry name" value="BLL6422 PROTEIN"/>
    <property type="match status" value="1"/>
</dbReference>
<dbReference type="InterPro" id="IPR011234">
    <property type="entry name" value="Fumarylacetoacetase-like_C"/>
</dbReference>
<gene>
    <name evidence="3" type="ORF">F6X42_39370</name>
</gene>
<reference evidence="3 4" key="1">
    <citation type="submission" date="2019-09" db="EMBL/GenBank/DDBJ databases">
        <title>Paraburkholderia podalyriae sp. nov., A South African Podalyria-associated rhizobium.</title>
        <authorList>
            <person name="Mavima L."/>
            <person name="Beukes C.W."/>
            <person name="Palmer M."/>
            <person name="De Meyer S.E."/>
            <person name="James E.K."/>
            <person name="Maluk M."/>
            <person name="Avontuur J.R."/>
            <person name="Chan W.Y."/>
            <person name="Venter S.N."/>
            <person name="Steenkamp E.T."/>
        </authorList>
    </citation>
    <scope>NUCLEOTIDE SEQUENCE [LARGE SCALE GENOMIC DNA]</scope>
    <source>
        <strain evidence="3 4">WC7.3b</strain>
    </source>
</reference>
<name>A0ABR7Q175_9BURK</name>
<keyword evidence="3" id="KW-0378">Hydrolase</keyword>
<proteinExistence type="predicted"/>
<comment type="caution">
    <text evidence="3">The sequence shown here is derived from an EMBL/GenBank/DDBJ whole genome shotgun (WGS) entry which is preliminary data.</text>
</comment>
<evidence type="ECO:0000313" key="3">
    <source>
        <dbReference type="EMBL" id="MBC8752274.1"/>
    </source>
</evidence>